<evidence type="ECO:0000313" key="1">
    <source>
        <dbReference type="EMBL" id="VUX56141.1"/>
    </source>
</evidence>
<proteinExistence type="predicted"/>
<dbReference type="AlphaFoldDB" id="A0A7D9H570"/>
<gene>
    <name evidence="1" type="ORF">JTBM06_V1_330004</name>
</gene>
<sequence length="135" mass="14609">MMVSLSGCRGLGTFISSWEQALLYQRMAWTRLNTGSAAHALGFHESLVLARRNLGFEATTLDRQSKRSLHFRAGSDTAAADNALRRVKQEIGVRVVDGQIEVIPALAVAVVLDADFLERAMELAPTVGNLGLGEV</sequence>
<accession>A0A7D9H570</accession>
<organism evidence="1">
    <name type="scientific">uncultured Woeseiaceae bacterium</name>
    <dbReference type="NCBI Taxonomy" id="1983305"/>
    <lineage>
        <taxon>Bacteria</taxon>
        <taxon>Pseudomonadati</taxon>
        <taxon>Pseudomonadota</taxon>
        <taxon>Gammaproteobacteria</taxon>
        <taxon>Woeseiales</taxon>
        <taxon>Woeseiaceae</taxon>
        <taxon>environmental samples</taxon>
    </lineage>
</organism>
<name>A0A7D9H570_9GAMM</name>
<dbReference type="EMBL" id="LR633967">
    <property type="protein sequence ID" value="VUX56141.1"/>
    <property type="molecule type" value="Genomic_DNA"/>
</dbReference>
<reference evidence="1" key="1">
    <citation type="submission" date="2019-07" db="EMBL/GenBank/DDBJ databases">
        <authorList>
            <person name="Weber M."/>
            <person name="Kostadinov I."/>
            <person name="Kostadinov D I."/>
        </authorList>
    </citation>
    <scope>NUCLEOTIDE SEQUENCE</scope>
    <source>
        <strain evidence="1">Gfbio:sag-sample-m06:053724c1-46a9-4a36-b237-ea2bf867836b</strain>
    </source>
</reference>
<protein>
    <submittedName>
        <fullName evidence="1">Uncharacterized protein</fullName>
    </submittedName>
</protein>